<dbReference type="Proteomes" id="UP000466442">
    <property type="component" value="Linkage Group LG12"/>
</dbReference>
<evidence type="ECO:0000256" key="2">
    <source>
        <dbReference type="ARBA" id="ARBA00022729"/>
    </source>
</evidence>
<evidence type="ECO:0000256" key="7">
    <source>
        <dbReference type="PIRNR" id="PIRNR000862"/>
    </source>
</evidence>
<comment type="caution">
    <text evidence="10">The sequence shown here is derived from an EMBL/GenBank/DDBJ whole genome shotgun (WGS) entry which is preliminary data.</text>
</comment>
<dbReference type="InterPro" id="IPR025483">
    <property type="entry name" value="Lipase_euk"/>
</dbReference>
<keyword evidence="3 7" id="KW-0378">Hydrolase</keyword>
<evidence type="ECO:0000256" key="6">
    <source>
        <dbReference type="ARBA" id="ARBA00023180"/>
    </source>
</evidence>
<organism evidence="10 11">
    <name type="scientific">Apolygus lucorum</name>
    <name type="common">Small green plant bug</name>
    <name type="synonym">Lygocoris lucorum</name>
    <dbReference type="NCBI Taxonomy" id="248454"/>
    <lineage>
        <taxon>Eukaryota</taxon>
        <taxon>Metazoa</taxon>
        <taxon>Ecdysozoa</taxon>
        <taxon>Arthropoda</taxon>
        <taxon>Hexapoda</taxon>
        <taxon>Insecta</taxon>
        <taxon>Pterygota</taxon>
        <taxon>Neoptera</taxon>
        <taxon>Paraneoptera</taxon>
        <taxon>Hemiptera</taxon>
        <taxon>Heteroptera</taxon>
        <taxon>Panheteroptera</taxon>
        <taxon>Cimicomorpha</taxon>
        <taxon>Miridae</taxon>
        <taxon>Mirini</taxon>
        <taxon>Apolygus</taxon>
    </lineage>
</organism>
<dbReference type="SUPFAM" id="SSF53474">
    <property type="entry name" value="alpha/beta-Hydrolases"/>
    <property type="match status" value="1"/>
</dbReference>
<feature type="domain" description="AB hydrolase-1" evidence="9">
    <location>
        <begin position="48"/>
        <end position="181"/>
    </location>
</feature>
<dbReference type="GO" id="GO:0016788">
    <property type="term" value="F:hydrolase activity, acting on ester bonds"/>
    <property type="evidence" value="ECO:0007669"/>
    <property type="project" value="InterPro"/>
</dbReference>
<keyword evidence="11" id="KW-1185">Reference proteome</keyword>
<evidence type="ECO:0000256" key="4">
    <source>
        <dbReference type="ARBA" id="ARBA00022963"/>
    </source>
</evidence>
<evidence type="ECO:0000256" key="1">
    <source>
        <dbReference type="ARBA" id="ARBA00010701"/>
    </source>
</evidence>
<keyword evidence="6" id="KW-0325">Glycoprotein</keyword>
<reference evidence="10" key="1">
    <citation type="journal article" date="2021" name="Mol. Ecol. Resour.">
        <title>Apolygus lucorum genome provides insights into omnivorousness and mesophyll feeding.</title>
        <authorList>
            <person name="Liu Y."/>
            <person name="Liu H."/>
            <person name="Wang H."/>
            <person name="Huang T."/>
            <person name="Liu B."/>
            <person name="Yang B."/>
            <person name="Yin L."/>
            <person name="Li B."/>
            <person name="Zhang Y."/>
            <person name="Zhang S."/>
            <person name="Jiang F."/>
            <person name="Zhang X."/>
            <person name="Ren Y."/>
            <person name="Wang B."/>
            <person name="Wang S."/>
            <person name="Lu Y."/>
            <person name="Wu K."/>
            <person name="Fan W."/>
            <person name="Wang G."/>
        </authorList>
    </citation>
    <scope>NUCLEOTIDE SEQUENCE</scope>
    <source>
        <strain evidence="10">12Hb</strain>
    </source>
</reference>
<proteinExistence type="inferred from homology"/>
<feature type="active site" description="Nucleophile" evidence="8">
    <location>
        <position position="142"/>
    </location>
</feature>
<dbReference type="Gene3D" id="3.40.50.1820">
    <property type="entry name" value="alpha/beta hydrolase"/>
    <property type="match status" value="1"/>
</dbReference>
<keyword evidence="4 7" id="KW-0442">Lipid degradation</keyword>
<evidence type="ECO:0000259" key="9">
    <source>
        <dbReference type="Pfam" id="PF00561"/>
    </source>
</evidence>
<sequence>MPSNFLDTNRLIMREGYGWEKAPVETADGYLLQLTRILPRTPFTGKRPPIMLVHGLISTSETWVSRGRFQDLAFILTELGFDVWLPDLRGNHYGKRHKYISPSNPRFWDFSFHEIGVYDIPACIDVILEKTGASKVAYVGHSMGTTVFFVMASLRPQYNNKISAAVLLAPVASKFPFDEIVNPATRVALTQFSFVFGTLKSAGIYEILPRTPRLVYNVKKYCTRQPEQDYCLDFIGSFYGEHRANLDRKHFGDQISYIPAGASLRTVHHFAQVFNYGFHMYDYGMKTNKLKYNSTVPPAYPLQRITAPIMLMHGSNDLLTSAQGVAFLRDMIPGVRKVVAVPDYKFTHVDFVYGVNTNDTVYPFLIDFLTERIAIKK</sequence>
<dbReference type="AlphaFoldDB" id="A0A8S9WZ40"/>
<dbReference type="PANTHER" id="PTHR11005">
    <property type="entry name" value="LYSOSOMAL ACID LIPASE-RELATED"/>
    <property type="match status" value="1"/>
</dbReference>
<dbReference type="InterPro" id="IPR000073">
    <property type="entry name" value="AB_hydrolase_1"/>
</dbReference>
<name>A0A8S9WZ40_APOLU</name>
<dbReference type="PIRSF" id="PIRSF000862">
    <property type="entry name" value="Steryl_ester_lip"/>
    <property type="match status" value="1"/>
</dbReference>
<evidence type="ECO:0000256" key="5">
    <source>
        <dbReference type="ARBA" id="ARBA00023098"/>
    </source>
</evidence>
<dbReference type="FunFam" id="3.40.50.1820:FF:000057">
    <property type="entry name" value="Lipase"/>
    <property type="match status" value="1"/>
</dbReference>
<dbReference type="InterPro" id="IPR029058">
    <property type="entry name" value="AB_hydrolase_fold"/>
</dbReference>
<accession>A0A8S9WZ40</accession>
<evidence type="ECO:0000256" key="3">
    <source>
        <dbReference type="ARBA" id="ARBA00022801"/>
    </source>
</evidence>
<comment type="similarity">
    <text evidence="1 7">Belongs to the AB hydrolase superfamily. Lipase family.</text>
</comment>
<evidence type="ECO:0000256" key="8">
    <source>
        <dbReference type="PIRSR" id="PIRSR000862-1"/>
    </source>
</evidence>
<protein>
    <recommendedName>
        <fullName evidence="7">Lipase</fullName>
    </recommendedName>
</protein>
<gene>
    <name evidence="10" type="ORF">GE061_004373</name>
</gene>
<dbReference type="EMBL" id="WIXP02000012">
    <property type="protein sequence ID" value="KAF6201977.1"/>
    <property type="molecule type" value="Genomic_DNA"/>
</dbReference>
<dbReference type="Pfam" id="PF00561">
    <property type="entry name" value="Abhydrolase_1"/>
    <property type="match status" value="1"/>
</dbReference>
<dbReference type="OrthoDB" id="9974421at2759"/>
<evidence type="ECO:0000313" key="10">
    <source>
        <dbReference type="EMBL" id="KAF6201977.1"/>
    </source>
</evidence>
<dbReference type="GO" id="GO:0016042">
    <property type="term" value="P:lipid catabolic process"/>
    <property type="evidence" value="ECO:0007669"/>
    <property type="project" value="UniProtKB-KW"/>
</dbReference>
<keyword evidence="2" id="KW-0732">Signal</keyword>
<feature type="active site" description="Charge relay system" evidence="8">
    <location>
        <position position="348"/>
    </location>
</feature>
<feature type="active site" description="Charge relay system" evidence="8">
    <location>
        <position position="317"/>
    </location>
</feature>
<keyword evidence="5" id="KW-0443">Lipid metabolism</keyword>
<evidence type="ECO:0000313" key="11">
    <source>
        <dbReference type="Proteomes" id="UP000466442"/>
    </source>
</evidence>